<keyword evidence="4" id="KW-0446">Lipid-binding</keyword>
<dbReference type="Pfam" id="PF12796">
    <property type="entry name" value="Ank_2"/>
    <property type="match status" value="1"/>
</dbReference>
<dbReference type="InterPro" id="IPR036770">
    <property type="entry name" value="Ankyrin_rpt-contain_sf"/>
</dbReference>
<accession>A0AAW1HUN8</accession>
<comment type="caution">
    <text evidence="7">The sequence shown here is derived from an EMBL/GenBank/DDBJ whole genome shotgun (WGS) entry which is preliminary data.</text>
</comment>
<dbReference type="InterPro" id="IPR014352">
    <property type="entry name" value="FERM/acyl-CoA-bd_prot_sf"/>
</dbReference>
<dbReference type="GO" id="GO:0000062">
    <property type="term" value="F:fatty-acyl-CoA binding"/>
    <property type="evidence" value="ECO:0007669"/>
    <property type="project" value="InterPro"/>
</dbReference>
<dbReference type="InterPro" id="IPR035984">
    <property type="entry name" value="Acyl-CoA-binding_sf"/>
</dbReference>
<evidence type="ECO:0000313" key="7">
    <source>
        <dbReference type="EMBL" id="KAK9680308.1"/>
    </source>
</evidence>
<evidence type="ECO:0000256" key="4">
    <source>
        <dbReference type="ARBA" id="ARBA00023121"/>
    </source>
</evidence>
<evidence type="ECO:0000313" key="8">
    <source>
        <dbReference type="Proteomes" id="UP001458880"/>
    </source>
</evidence>
<protein>
    <recommendedName>
        <fullName evidence="1">Acyl-CoA-binding domain-containing protein 6</fullName>
    </recommendedName>
</protein>
<keyword evidence="8" id="KW-1185">Reference proteome</keyword>
<feature type="domain" description="ACB" evidence="6">
    <location>
        <begin position="24"/>
        <end position="109"/>
    </location>
</feature>
<name>A0AAW1HUN8_POPJA</name>
<proteinExistence type="predicted"/>
<gene>
    <name evidence="7" type="ORF">QE152_g39201</name>
</gene>
<dbReference type="Proteomes" id="UP001458880">
    <property type="component" value="Unassembled WGS sequence"/>
</dbReference>
<dbReference type="Gene3D" id="1.20.80.10">
    <property type="match status" value="1"/>
</dbReference>
<feature type="repeat" description="ANK" evidence="5">
    <location>
        <begin position="205"/>
        <end position="237"/>
    </location>
</feature>
<dbReference type="SUPFAM" id="SSF47027">
    <property type="entry name" value="Acyl-CoA binding protein"/>
    <property type="match status" value="1"/>
</dbReference>
<organism evidence="7 8">
    <name type="scientific">Popillia japonica</name>
    <name type="common">Japanese beetle</name>
    <dbReference type="NCBI Taxonomy" id="7064"/>
    <lineage>
        <taxon>Eukaryota</taxon>
        <taxon>Metazoa</taxon>
        <taxon>Ecdysozoa</taxon>
        <taxon>Arthropoda</taxon>
        <taxon>Hexapoda</taxon>
        <taxon>Insecta</taxon>
        <taxon>Pterygota</taxon>
        <taxon>Neoptera</taxon>
        <taxon>Endopterygota</taxon>
        <taxon>Coleoptera</taxon>
        <taxon>Polyphaga</taxon>
        <taxon>Scarabaeiformia</taxon>
        <taxon>Scarabaeidae</taxon>
        <taxon>Rutelinae</taxon>
        <taxon>Popillia</taxon>
    </lineage>
</organism>
<reference evidence="7 8" key="1">
    <citation type="journal article" date="2024" name="BMC Genomics">
        <title>De novo assembly and annotation of Popillia japonica's genome with initial clues to its potential as an invasive pest.</title>
        <authorList>
            <person name="Cucini C."/>
            <person name="Boschi S."/>
            <person name="Funari R."/>
            <person name="Cardaioli E."/>
            <person name="Iannotti N."/>
            <person name="Marturano G."/>
            <person name="Paoli F."/>
            <person name="Bruttini M."/>
            <person name="Carapelli A."/>
            <person name="Frati F."/>
            <person name="Nardi F."/>
        </authorList>
    </citation>
    <scope>NUCLEOTIDE SEQUENCE [LARGE SCALE GENOMIC DNA]</scope>
    <source>
        <strain evidence="7">DMR45628</strain>
    </source>
</reference>
<dbReference type="Pfam" id="PF00887">
    <property type="entry name" value="ACBP"/>
    <property type="match status" value="1"/>
</dbReference>
<evidence type="ECO:0000256" key="3">
    <source>
        <dbReference type="ARBA" id="ARBA00023043"/>
    </source>
</evidence>
<dbReference type="InterPro" id="IPR000582">
    <property type="entry name" value="Acyl-CoA-binding_protein"/>
</dbReference>
<dbReference type="SMART" id="SM00248">
    <property type="entry name" value="ANK"/>
    <property type="match status" value="2"/>
</dbReference>
<dbReference type="EMBL" id="JASPKY010000913">
    <property type="protein sequence ID" value="KAK9680308.1"/>
    <property type="molecule type" value="Genomic_DNA"/>
</dbReference>
<dbReference type="PROSITE" id="PS50088">
    <property type="entry name" value="ANK_REPEAT"/>
    <property type="match status" value="2"/>
</dbReference>
<dbReference type="AlphaFoldDB" id="A0AAW1HUN8"/>
<dbReference type="Gene3D" id="1.25.40.20">
    <property type="entry name" value="Ankyrin repeat-containing domain"/>
    <property type="match status" value="1"/>
</dbReference>
<dbReference type="InterPro" id="IPR002110">
    <property type="entry name" value="Ankyrin_rpt"/>
</dbReference>
<keyword evidence="2" id="KW-0677">Repeat</keyword>
<evidence type="ECO:0000256" key="1">
    <source>
        <dbReference type="ARBA" id="ARBA00018419"/>
    </source>
</evidence>
<evidence type="ECO:0000256" key="5">
    <source>
        <dbReference type="PROSITE-ProRule" id="PRU00023"/>
    </source>
</evidence>
<dbReference type="PANTHER" id="PTHR24119">
    <property type="entry name" value="ACYL-COA-BINDING DOMAIN-CONTAINING PROTEIN 6"/>
    <property type="match status" value="1"/>
</dbReference>
<dbReference type="PRINTS" id="PR00689">
    <property type="entry name" value="ACOABINDINGP"/>
</dbReference>
<dbReference type="SUPFAM" id="SSF48403">
    <property type="entry name" value="Ankyrin repeat"/>
    <property type="match status" value="1"/>
</dbReference>
<sequence>MAKSSDSFSDLQEFATDSDAEDNISELFTKAANNLPNLLPMIDNEILISLYGYYKQATVGPCKVSKPSWYDVKGKTKWEAWNKLGDMPQMQAKLAYVDIMKRFDGQLFNSNNAKKEFWVTVSTLQNTNEEISESERSIIDYVKEGNHKLVSKCLKSYDLNKLKSILNELDTDGLGLVHWASDRGSEDILQLLIDEGADINLLDCDKQTPLHYAASCGHINCVKLLISYGADVDIKDVNGDTPVVVSNDDVIKSLFV</sequence>
<dbReference type="PROSITE" id="PS51228">
    <property type="entry name" value="ACB_2"/>
    <property type="match status" value="1"/>
</dbReference>
<feature type="repeat" description="ANK" evidence="5">
    <location>
        <begin position="172"/>
        <end position="204"/>
    </location>
</feature>
<evidence type="ECO:0000256" key="2">
    <source>
        <dbReference type="ARBA" id="ARBA00022737"/>
    </source>
</evidence>
<dbReference type="PROSITE" id="PS50297">
    <property type="entry name" value="ANK_REP_REGION"/>
    <property type="match status" value="2"/>
</dbReference>
<dbReference type="PANTHER" id="PTHR24119:SF0">
    <property type="entry name" value="ACYL-COA-BINDING DOMAIN-CONTAINING PROTEIN 6"/>
    <property type="match status" value="1"/>
</dbReference>
<keyword evidence="3 5" id="KW-0040">ANK repeat</keyword>
<evidence type="ECO:0000259" key="6">
    <source>
        <dbReference type="PROSITE" id="PS51228"/>
    </source>
</evidence>